<dbReference type="Proteomes" id="UP000828048">
    <property type="component" value="Chromosome 11"/>
</dbReference>
<organism evidence="1 2">
    <name type="scientific">Vaccinium darrowii</name>
    <dbReference type="NCBI Taxonomy" id="229202"/>
    <lineage>
        <taxon>Eukaryota</taxon>
        <taxon>Viridiplantae</taxon>
        <taxon>Streptophyta</taxon>
        <taxon>Embryophyta</taxon>
        <taxon>Tracheophyta</taxon>
        <taxon>Spermatophyta</taxon>
        <taxon>Magnoliopsida</taxon>
        <taxon>eudicotyledons</taxon>
        <taxon>Gunneridae</taxon>
        <taxon>Pentapetalae</taxon>
        <taxon>asterids</taxon>
        <taxon>Ericales</taxon>
        <taxon>Ericaceae</taxon>
        <taxon>Vaccinioideae</taxon>
        <taxon>Vaccinieae</taxon>
        <taxon>Vaccinium</taxon>
    </lineage>
</organism>
<accession>A0ACB7YJE5</accession>
<sequence length="132" mass="15244">MKLKQQIPSKPKAHSTSEANSHRPNDYSHRDSTGMRHILSRKKEIIKKRFMFDWWIEEDFVVLVTDSEQTAEELANYVFSELLAKGFIESFSEKCTLDCLVNKCRVNPIVCAALIALARKAKFFDFDDEGRG</sequence>
<evidence type="ECO:0000313" key="2">
    <source>
        <dbReference type="Proteomes" id="UP000828048"/>
    </source>
</evidence>
<dbReference type="EMBL" id="CM037161">
    <property type="protein sequence ID" value="KAH7853538.1"/>
    <property type="molecule type" value="Genomic_DNA"/>
</dbReference>
<proteinExistence type="predicted"/>
<name>A0ACB7YJE5_9ERIC</name>
<comment type="caution">
    <text evidence="1">The sequence shown here is derived from an EMBL/GenBank/DDBJ whole genome shotgun (WGS) entry which is preliminary data.</text>
</comment>
<reference evidence="1 2" key="1">
    <citation type="journal article" date="2021" name="Hortic Res">
        <title>High-quality reference genome and annotation aids understanding of berry development for evergreen blueberry (Vaccinium darrowii).</title>
        <authorList>
            <person name="Yu J."/>
            <person name="Hulse-Kemp A.M."/>
            <person name="Babiker E."/>
            <person name="Staton M."/>
        </authorList>
    </citation>
    <scope>NUCLEOTIDE SEQUENCE [LARGE SCALE GENOMIC DNA]</scope>
    <source>
        <strain evidence="2">cv. NJ 8807/NJ 8810</strain>
        <tissue evidence="1">Young leaf</tissue>
    </source>
</reference>
<keyword evidence="2" id="KW-1185">Reference proteome</keyword>
<evidence type="ECO:0000313" key="1">
    <source>
        <dbReference type="EMBL" id="KAH7853538.1"/>
    </source>
</evidence>
<gene>
    <name evidence="1" type="ORF">Vadar_003734</name>
</gene>
<protein>
    <submittedName>
        <fullName evidence="1">Uncharacterized protein</fullName>
    </submittedName>
</protein>